<dbReference type="EMBL" id="CP003740">
    <property type="protein sequence ID" value="AGI66757.1"/>
    <property type="molecule type" value="Genomic_DNA"/>
</dbReference>
<dbReference type="HOGENOM" id="CLU_773469_0_0_5"/>
<protein>
    <recommendedName>
        <fullName evidence="3">MalT-like TPR region domain-containing protein</fullName>
    </recommendedName>
</protein>
<organism evidence="1 2">
    <name type="scientific">Octadecabacter antarcticus 307</name>
    <dbReference type="NCBI Taxonomy" id="391626"/>
    <lineage>
        <taxon>Bacteria</taxon>
        <taxon>Pseudomonadati</taxon>
        <taxon>Pseudomonadota</taxon>
        <taxon>Alphaproteobacteria</taxon>
        <taxon>Rhodobacterales</taxon>
        <taxon>Roseobacteraceae</taxon>
        <taxon>Octadecabacter</taxon>
    </lineage>
</organism>
<evidence type="ECO:0008006" key="3">
    <source>
        <dbReference type="Google" id="ProtNLM"/>
    </source>
</evidence>
<gene>
    <name evidence="1" type="ORF">OAN307_c10450</name>
</gene>
<evidence type="ECO:0000313" key="2">
    <source>
        <dbReference type="Proteomes" id="UP000005307"/>
    </source>
</evidence>
<dbReference type="InterPro" id="IPR011990">
    <property type="entry name" value="TPR-like_helical_dom_sf"/>
</dbReference>
<reference evidence="1 2" key="1">
    <citation type="journal article" date="2013" name="PLoS ONE">
        <title>Poles Apart: Arctic and Antarctic Octadecabacter strains Share High Genome Plasticity and a New Type of Xanthorhodopsin.</title>
        <authorList>
            <person name="Vollmers J."/>
            <person name="Voget S."/>
            <person name="Dietrich S."/>
            <person name="Gollnow K."/>
            <person name="Smits M."/>
            <person name="Meyer K."/>
            <person name="Brinkhoff T."/>
            <person name="Simon M."/>
            <person name="Daniel R."/>
        </authorList>
    </citation>
    <scope>NUCLEOTIDE SEQUENCE [LARGE SCALE GENOMIC DNA]</scope>
    <source>
        <strain evidence="1 2">307</strain>
    </source>
</reference>
<sequence>MSERDITREGDSYRRLSRFYWVAADGNSARNYADKAIQTLASQRGPELAMAQSTVAQLAMLDNNYDAVVGPSNSAMQLAEEFERPDILSHSLNNLGMSFVCTDPDYGRSLLQRSLDTATEIRSFDNAGRAYTNLAFFELARLNYRQAIDFARQRVQFCRDTDQEGMATYLSGAVAWAQIQLGQYDDAFDQARQTYSLEADMAISNPQAFSSAISILWISMRRGDGPGVEAFEVLQSFIVGMDEMQRLCVYAKVMAERAWLGLEPRERAIEILSDVVAKVNDICHVPFVVLWLHKLDPGCSLPSSNYLLEPVRLQISGRWRETANAWAAKGGSARYARSRVLGSRRLGHDSQRLRTQPA</sequence>
<dbReference type="AlphaFoldDB" id="M9R3E9"/>
<name>M9R3E9_9RHOB</name>
<evidence type="ECO:0000313" key="1">
    <source>
        <dbReference type="EMBL" id="AGI66757.1"/>
    </source>
</evidence>
<dbReference type="eggNOG" id="COG2909">
    <property type="taxonomic scope" value="Bacteria"/>
</dbReference>
<dbReference type="Proteomes" id="UP000005307">
    <property type="component" value="Chromosome"/>
</dbReference>
<proteinExistence type="predicted"/>
<dbReference type="STRING" id="391626.OAN307_c10450"/>
<keyword evidence="2" id="KW-1185">Reference proteome</keyword>
<accession>M9R3E9</accession>
<dbReference type="SUPFAM" id="SSF48452">
    <property type="entry name" value="TPR-like"/>
    <property type="match status" value="1"/>
</dbReference>
<dbReference type="Gene3D" id="1.25.40.10">
    <property type="entry name" value="Tetratricopeptide repeat domain"/>
    <property type="match status" value="1"/>
</dbReference>
<dbReference type="KEGG" id="oat:OAN307_c10450"/>